<dbReference type="EMBL" id="WISP01000071">
    <property type="protein sequence ID" value="MQW03941.1"/>
    <property type="molecule type" value="Genomic_DNA"/>
</dbReference>
<dbReference type="AlphaFoldDB" id="A0A6A7ZQ13"/>
<name>A0A6A7ZQ13_RHIML</name>
<accession>A0A6A7ZQ13</accession>
<reference evidence="1" key="1">
    <citation type="journal article" date="2013" name="Genome Biol.">
        <title>Comparative genomics of the core and accessory genomes of 48 Sinorhizobium strains comprising five genospecies.</title>
        <authorList>
            <person name="Sugawara M."/>
            <person name="Epstein B."/>
            <person name="Badgley B.D."/>
            <person name="Unno T."/>
            <person name="Xu L."/>
            <person name="Reese J."/>
            <person name="Gyaneshwar P."/>
            <person name="Denny R."/>
            <person name="Mudge J."/>
            <person name="Bharti A.K."/>
            <person name="Farmer A.D."/>
            <person name="May G.D."/>
            <person name="Woodward J.E."/>
            <person name="Medigue C."/>
            <person name="Vallenet D."/>
            <person name="Lajus A."/>
            <person name="Rouy Z."/>
            <person name="Martinez-Vaz B."/>
            <person name="Tiffin P."/>
            <person name="Young N.D."/>
            <person name="Sadowsky M.J."/>
        </authorList>
    </citation>
    <scope>NUCLEOTIDE SEQUENCE</scope>
    <source>
        <strain evidence="1">M30</strain>
    </source>
</reference>
<sequence length="47" mass="5264">MAMYVRAPSTDSFVPAAALSHADLPAIINFINRSIRTMKFTNVDFYV</sequence>
<protein>
    <submittedName>
        <fullName evidence="1">Uncharacterized protein</fullName>
    </submittedName>
</protein>
<dbReference type="RefSeq" id="WP_153318136.1">
    <property type="nucleotide sequence ID" value="NZ_CP021795.1"/>
</dbReference>
<gene>
    <name evidence="1" type="ORF">GHK45_09040</name>
</gene>
<evidence type="ECO:0000313" key="1">
    <source>
        <dbReference type="EMBL" id="MQW03941.1"/>
    </source>
</evidence>
<proteinExistence type="predicted"/>
<comment type="caution">
    <text evidence="1">The sequence shown here is derived from an EMBL/GenBank/DDBJ whole genome shotgun (WGS) entry which is preliminary data.</text>
</comment>
<organism evidence="1">
    <name type="scientific">Rhizobium meliloti</name>
    <name type="common">Ensifer meliloti</name>
    <name type="synonym">Sinorhizobium meliloti</name>
    <dbReference type="NCBI Taxonomy" id="382"/>
    <lineage>
        <taxon>Bacteria</taxon>
        <taxon>Pseudomonadati</taxon>
        <taxon>Pseudomonadota</taxon>
        <taxon>Alphaproteobacteria</taxon>
        <taxon>Hyphomicrobiales</taxon>
        <taxon>Rhizobiaceae</taxon>
        <taxon>Sinorhizobium/Ensifer group</taxon>
        <taxon>Sinorhizobium</taxon>
    </lineage>
</organism>